<dbReference type="Proteomes" id="UP000315017">
    <property type="component" value="Chromosome"/>
</dbReference>
<feature type="domain" description="Beta-lactamase-related" evidence="2">
    <location>
        <begin position="1"/>
        <end position="301"/>
    </location>
</feature>
<dbReference type="PANTHER" id="PTHR43283">
    <property type="entry name" value="BETA-LACTAMASE-RELATED"/>
    <property type="match status" value="1"/>
</dbReference>
<evidence type="ECO:0000313" key="4">
    <source>
        <dbReference type="Proteomes" id="UP000315017"/>
    </source>
</evidence>
<dbReference type="RefSeq" id="WP_145097961.1">
    <property type="nucleotide sequence ID" value="NZ_CP036274.1"/>
</dbReference>
<proteinExistence type="predicted"/>
<gene>
    <name evidence="3" type="primary">pbpE_2</name>
    <name evidence="3" type="ORF">ETAA8_63650</name>
</gene>
<dbReference type="Gene3D" id="3.40.710.10">
    <property type="entry name" value="DD-peptidase/beta-lactamase superfamily"/>
    <property type="match status" value="1"/>
</dbReference>
<dbReference type="PANTHER" id="PTHR43283:SF11">
    <property type="entry name" value="BETA-LACTAMASE-RELATED DOMAIN-CONTAINING PROTEIN"/>
    <property type="match status" value="1"/>
</dbReference>
<organism evidence="3 4">
    <name type="scientific">Anatilimnocola aggregata</name>
    <dbReference type="NCBI Taxonomy" id="2528021"/>
    <lineage>
        <taxon>Bacteria</taxon>
        <taxon>Pseudomonadati</taxon>
        <taxon>Planctomycetota</taxon>
        <taxon>Planctomycetia</taxon>
        <taxon>Pirellulales</taxon>
        <taxon>Pirellulaceae</taxon>
        <taxon>Anatilimnocola</taxon>
    </lineage>
</organism>
<dbReference type="EMBL" id="CP036274">
    <property type="protein sequence ID" value="QDU31212.1"/>
    <property type="molecule type" value="Genomic_DNA"/>
</dbReference>
<dbReference type="InterPro" id="IPR050789">
    <property type="entry name" value="Diverse_Enzym_Activities"/>
</dbReference>
<sequence length="318" mass="34578">MTTNTVFDLASLTKPIATATSVMLLVEQGKVKLDEPVATYLPTFIETGDAEANAAKQKVTVRQLLLHTSGQIADNALRDYLQGVDEANQRLLALKLSKPPGETFVYSDVNFITLGLQIEKLSGQNVHEFSQAHIFRPLGMDETGFVPGKSLGYRTAPTEKRDGHWMRGTVHDPRSYALRGIAGHAGLFSTAEDLARYASAMLNRGEYQGVKIMQPETWQLMTTGNVVPGRRNDGEKYEGLRGLGWDMRTGFSTNGGTARSAAAFGHGGFTGTAIWIDPEQDWFLIFLSNRVHPDGKGSVNPLIGEIATLVAAARQAGK</sequence>
<evidence type="ECO:0000256" key="1">
    <source>
        <dbReference type="ARBA" id="ARBA00022801"/>
    </source>
</evidence>
<dbReference type="AlphaFoldDB" id="A0A517YLW2"/>
<dbReference type="Pfam" id="PF00144">
    <property type="entry name" value="Beta-lactamase"/>
    <property type="match status" value="1"/>
</dbReference>
<keyword evidence="1" id="KW-0378">Hydrolase</keyword>
<dbReference type="KEGG" id="aagg:ETAA8_63650"/>
<protein>
    <submittedName>
        <fullName evidence="3">Penicillin-binding protein 4</fullName>
    </submittedName>
</protein>
<dbReference type="InterPro" id="IPR001466">
    <property type="entry name" value="Beta-lactam-related"/>
</dbReference>
<dbReference type="OrthoDB" id="9801061at2"/>
<keyword evidence="4" id="KW-1185">Reference proteome</keyword>
<dbReference type="GO" id="GO:0016787">
    <property type="term" value="F:hydrolase activity"/>
    <property type="evidence" value="ECO:0007669"/>
    <property type="project" value="UniProtKB-KW"/>
</dbReference>
<accession>A0A517YLW2</accession>
<dbReference type="InterPro" id="IPR012338">
    <property type="entry name" value="Beta-lactam/transpept-like"/>
</dbReference>
<evidence type="ECO:0000313" key="3">
    <source>
        <dbReference type="EMBL" id="QDU31212.1"/>
    </source>
</evidence>
<reference evidence="3 4" key="1">
    <citation type="submission" date="2019-02" db="EMBL/GenBank/DDBJ databases">
        <title>Deep-cultivation of Planctomycetes and their phenomic and genomic characterization uncovers novel biology.</title>
        <authorList>
            <person name="Wiegand S."/>
            <person name="Jogler M."/>
            <person name="Boedeker C."/>
            <person name="Pinto D."/>
            <person name="Vollmers J."/>
            <person name="Rivas-Marin E."/>
            <person name="Kohn T."/>
            <person name="Peeters S.H."/>
            <person name="Heuer A."/>
            <person name="Rast P."/>
            <person name="Oberbeckmann S."/>
            <person name="Bunk B."/>
            <person name="Jeske O."/>
            <person name="Meyerdierks A."/>
            <person name="Storesund J.E."/>
            <person name="Kallscheuer N."/>
            <person name="Luecker S."/>
            <person name="Lage O.M."/>
            <person name="Pohl T."/>
            <person name="Merkel B.J."/>
            <person name="Hornburger P."/>
            <person name="Mueller R.-W."/>
            <person name="Bruemmer F."/>
            <person name="Labrenz M."/>
            <person name="Spormann A.M."/>
            <person name="Op den Camp H."/>
            <person name="Overmann J."/>
            <person name="Amann R."/>
            <person name="Jetten M.S.M."/>
            <person name="Mascher T."/>
            <person name="Medema M.H."/>
            <person name="Devos D.P."/>
            <person name="Kaster A.-K."/>
            <person name="Ovreas L."/>
            <person name="Rohde M."/>
            <person name="Galperin M.Y."/>
            <person name="Jogler C."/>
        </authorList>
    </citation>
    <scope>NUCLEOTIDE SEQUENCE [LARGE SCALE GENOMIC DNA]</scope>
    <source>
        <strain evidence="3 4">ETA_A8</strain>
    </source>
</reference>
<name>A0A517YLW2_9BACT</name>
<dbReference type="SUPFAM" id="SSF56601">
    <property type="entry name" value="beta-lactamase/transpeptidase-like"/>
    <property type="match status" value="1"/>
</dbReference>
<evidence type="ECO:0000259" key="2">
    <source>
        <dbReference type="Pfam" id="PF00144"/>
    </source>
</evidence>